<organism evidence="8 9">
    <name type="scientific">Paecilomyces lecythidis</name>
    <dbReference type="NCBI Taxonomy" id="3004212"/>
    <lineage>
        <taxon>Eukaryota</taxon>
        <taxon>Fungi</taxon>
        <taxon>Dikarya</taxon>
        <taxon>Ascomycota</taxon>
        <taxon>Pezizomycotina</taxon>
        <taxon>Eurotiomycetes</taxon>
        <taxon>Eurotiomycetidae</taxon>
        <taxon>Eurotiales</taxon>
        <taxon>Thermoascaceae</taxon>
        <taxon>Paecilomyces</taxon>
    </lineage>
</organism>
<evidence type="ECO:0000256" key="5">
    <source>
        <dbReference type="ARBA" id="ARBA00023163"/>
    </source>
</evidence>
<keyword evidence="6" id="KW-0539">Nucleus</keyword>
<protein>
    <submittedName>
        <fullName evidence="8">Uncharacterized protein</fullName>
    </submittedName>
</protein>
<evidence type="ECO:0000256" key="3">
    <source>
        <dbReference type="ARBA" id="ARBA00023015"/>
    </source>
</evidence>
<comment type="caution">
    <text evidence="8">The sequence shown here is derived from an EMBL/GenBank/DDBJ whole genome shotgun (WGS) entry which is preliminary data.</text>
</comment>
<dbReference type="CDD" id="cd12148">
    <property type="entry name" value="fungal_TF_MHR"/>
    <property type="match status" value="1"/>
</dbReference>
<keyword evidence="4" id="KW-0238">DNA-binding</keyword>
<keyword evidence="2" id="KW-0862">Zinc</keyword>
<keyword evidence="5" id="KW-0804">Transcription</keyword>
<sequence length="312" mass="34519">MKPEDEAGMNRVLDTLQIPRGQARKRRDSAKPTDNTDTLSSAFPLSSKLTNNTLPIVPQMNPMDFQPSSAALPSNKPALPATTGRDSGLGMVGGFEPQFGTSNWNFALPNAESLDSIYANIDRASTGSTDTSSAMSPDNLPLGQQLPQPSDPTLARTQTDPFFETDSGDEAENEVIEQLSSRLGTLKIAGDGHLRYYGPTSNLNLIDVSTTEQRLRPDTRTVRQDGQEILNHLRIGQTVDQALEDHFVELFFAWQNTSSHVVDRDMFLEARSKWRNEYDDTPFYSEVLTNAMYDEMLLSMLDKAADKRAGVL</sequence>
<dbReference type="Proteomes" id="UP001583193">
    <property type="component" value="Unassembled WGS sequence"/>
</dbReference>
<proteinExistence type="predicted"/>
<dbReference type="PANTHER" id="PTHR31313">
    <property type="entry name" value="TY1 ENHANCER ACTIVATOR"/>
    <property type="match status" value="1"/>
</dbReference>
<evidence type="ECO:0000256" key="2">
    <source>
        <dbReference type="ARBA" id="ARBA00022833"/>
    </source>
</evidence>
<dbReference type="PANTHER" id="PTHR31313:SF77">
    <property type="entry name" value="ZN(II)2CYS6 TRANSCRIPTION FACTOR (EUROFUNG)"/>
    <property type="match status" value="1"/>
</dbReference>
<accession>A0ABR3Y3Q5</accession>
<gene>
    <name evidence="8" type="ORF">Plec18167_002986</name>
</gene>
<reference evidence="8 9" key="1">
    <citation type="journal article" date="2024" name="IMA Fungus">
        <title>IMA Genome - F19 : A genome assembly and annotation guide to empower mycologists, including annotated draft genome sequences of Ceratocystis pirilliformis, Diaporthe australafricana, Fusarium ophioides, Paecilomyces lecythidis, and Sporothrix stenoceras.</title>
        <authorList>
            <person name="Aylward J."/>
            <person name="Wilson A.M."/>
            <person name="Visagie C.M."/>
            <person name="Spraker J."/>
            <person name="Barnes I."/>
            <person name="Buitendag C."/>
            <person name="Ceriani C."/>
            <person name="Del Mar Angel L."/>
            <person name="du Plessis D."/>
            <person name="Fuchs T."/>
            <person name="Gasser K."/>
            <person name="Kramer D."/>
            <person name="Li W."/>
            <person name="Munsamy K."/>
            <person name="Piso A."/>
            <person name="Price J.L."/>
            <person name="Sonnekus B."/>
            <person name="Thomas C."/>
            <person name="van der Nest A."/>
            <person name="van Dijk A."/>
            <person name="van Heerden A."/>
            <person name="van Vuuren N."/>
            <person name="Yilmaz N."/>
            <person name="Duong T.A."/>
            <person name="van der Merwe N.A."/>
            <person name="Wingfield M.J."/>
            <person name="Wingfield B.D."/>
        </authorList>
    </citation>
    <scope>NUCLEOTIDE SEQUENCE [LARGE SCALE GENOMIC DNA]</scope>
    <source>
        <strain evidence="8 9">CMW 18167</strain>
    </source>
</reference>
<name>A0ABR3Y3Q5_9EURO</name>
<keyword evidence="1" id="KW-0479">Metal-binding</keyword>
<feature type="region of interest" description="Disordered" evidence="7">
    <location>
        <begin position="125"/>
        <end position="157"/>
    </location>
</feature>
<evidence type="ECO:0000256" key="1">
    <source>
        <dbReference type="ARBA" id="ARBA00022723"/>
    </source>
</evidence>
<evidence type="ECO:0000256" key="6">
    <source>
        <dbReference type="ARBA" id="ARBA00023242"/>
    </source>
</evidence>
<keyword evidence="9" id="KW-1185">Reference proteome</keyword>
<evidence type="ECO:0000256" key="7">
    <source>
        <dbReference type="SAM" id="MobiDB-lite"/>
    </source>
</evidence>
<evidence type="ECO:0000256" key="4">
    <source>
        <dbReference type="ARBA" id="ARBA00023125"/>
    </source>
</evidence>
<dbReference type="InterPro" id="IPR051615">
    <property type="entry name" value="Transcr_Regulatory_Elem"/>
</dbReference>
<feature type="compositionally biased region" description="Polar residues" evidence="7">
    <location>
        <begin position="32"/>
        <end position="54"/>
    </location>
</feature>
<evidence type="ECO:0000313" key="9">
    <source>
        <dbReference type="Proteomes" id="UP001583193"/>
    </source>
</evidence>
<evidence type="ECO:0000313" key="8">
    <source>
        <dbReference type="EMBL" id="KAL1882570.1"/>
    </source>
</evidence>
<feature type="compositionally biased region" description="Polar residues" evidence="7">
    <location>
        <begin position="125"/>
        <end position="136"/>
    </location>
</feature>
<dbReference type="EMBL" id="JAVDPF010000006">
    <property type="protein sequence ID" value="KAL1882570.1"/>
    <property type="molecule type" value="Genomic_DNA"/>
</dbReference>
<feature type="region of interest" description="Disordered" evidence="7">
    <location>
        <begin position="1"/>
        <end position="85"/>
    </location>
</feature>
<keyword evidence="3" id="KW-0805">Transcription regulation</keyword>